<feature type="region of interest" description="Disordered" evidence="1">
    <location>
        <begin position="94"/>
        <end position="136"/>
    </location>
</feature>
<gene>
    <name evidence="2" type="ORF">TIFTF001_053415</name>
</gene>
<evidence type="ECO:0000313" key="3">
    <source>
        <dbReference type="Proteomes" id="UP001187192"/>
    </source>
</evidence>
<accession>A0AA88EB82</accession>
<evidence type="ECO:0000313" key="2">
    <source>
        <dbReference type="EMBL" id="GMN71532.1"/>
    </source>
</evidence>
<feature type="compositionally biased region" description="Polar residues" evidence="1">
    <location>
        <begin position="95"/>
        <end position="104"/>
    </location>
</feature>
<keyword evidence="3" id="KW-1185">Reference proteome</keyword>
<feature type="compositionally biased region" description="Low complexity" evidence="1">
    <location>
        <begin position="13"/>
        <end position="39"/>
    </location>
</feature>
<name>A0AA88EB82_FICCA</name>
<dbReference type="AlphaFoldDB" id="A0AA88EB82"/>
<proteinExistence type="predicted"/>
<dbReference type="EMBL" id="BTGU01012680">
    <property type="protein sequence ID" value="GMN71532.1"/>
    <property type="molecule type" value="Genomic_DNA"/>
</dbReference>
<comment type="caution">
    <text evidence="2">The sequence shown here is derived from an EMBL/GenBank/DDBJ whole genome shotgun (WGS) entry which is preliminary data.</text>
</comment>
<organism evidence="2 3">
    <name type="scientific">Ficus carica</name>
    <name type="common">Common fig</name>
    <dbReference type="NCBI Taxonomy" id="3494"/>
    <lineage>
        <taxon>Eukaryota</taxon>
        <taxon>Viridiplantae</taxon>
        <taxon>Streptophyta</taxon>
        <taxon>Embryophyta</taxon>
        <taxon>Tracheophyta</taxon>
        <taxon>Spermatophyta</taxon>
        <taxon>Magnoliopsida</taxon>
        <taxon>eudicotyledons</taxon>
        <taxon>Gunneridae</taxon>
        <taxon>Pentapetalae</taxon>
        <taxon>rosids</taxon>
        <taxon>fabids</taxon>
        <taxon>Rosales</taxon>
        <taxon>Moraceae</taxon>
        <taxon>Ficeae</taxon>
        <taxon>Ficus</taxon>
    </lineage>
</organism>
<protein>
    <submittedName>
        <fullName evidence="2">Uncharacterized protein</fullName>
    </submittedName>
</protein>
<evidence type="ECO:0000256" key="1">
    <source>
        <dbReference type="SAM" id="MobiDB-lite"/>
    </source>
</evidence>
<dbReference type="Proteomes" id="UP001187192">
    <property type="component" value="Unassembled WGS sequence"/>
</dbReference>
<sequence>MSSVSDSEYDALSGSAKITGSSSSGTSTSSSEAASTASGLVTPTSRRRDGAALLEEILQMGPSTRPDNRFVIELNRAPAAPPPPAIIVIEEGASSERTASQANASGREGFESSESTAPAREPVDDRNRSASRAMRINDRRVYRRSDQQMVELAGGHPVYSVDYFTSVVTPRYLAALRKEFQIPAEVELPSQPPPGYITLSAEYFQAGLRLLFHPFLRWALTRLNVAPAQLNVNAFRILISCFILWAKNYVAELPFGAFQNLYRMKSASSSTGFYYFQGFKGTFITKCPDSDKQFKHLWFYAGSRWLHGHLARNELPRVERVPVVFRRGYVWTQAPHILERTADMVEGLQNLAEDEQDSCVLLHSDKTLTSYNASSLLI</sequence>
<feature type="region of interest" description="Disordered" evidence="1">
    <location>
        <begin position="1"/>
        <end position="48"/>
    </location>
</feature>
<reference evidence="2" key="1">
    <citation type="submission" date="2023-07" db="EMBL/GenBank/DDBJ databases">
        <title>draft genome sequence of fig (Ficus carica).</title>
        <authorList>
            <person name="Takahashi T."/>
            <person name="Nishimura K."/>
        </authorList>
    </citation>
    <scope>NUCLEOTIDE SEQUENCE</scope>
</reference>